<organism evidence="2 3">
    <name type="scientific">Streptomyces lonarensis</name>
    <dbReference type="NCBI Taxonomy" id="700599"/>
    <lineage>
        <taxon>Bacteria</taxon>
        <taxon>Bacillati</taxon>
        <taxon>Actinomycetota</taxon>
        <taxon>Actinomycetes</taxon>
        <taxon>Kitasatosporales</taxon>
        <taxon>Streptomycetaceae</taxon>
        <taxon>Streptomyces</taxon>
    </lineage>
</organism>
<comment type="caution">
    <text evidence="2">The sequence shown here is derived from an EMBL/GenBank/DDBJ whole genome shotgun (WGS) entry which is preliminary data.</text>
</comment>
<reference evidence="2 3" key="1">
    <citation type="submission" date="2020-03" db="EMBL/GenBank/DDBJ databases">
        <title>Draft genome of Streptomyces sp. ventii, isolated from the Axial Seamount in the Pacific Ocean, and resequencing of the two type strains Streptomyces lonarensis strain NCL 716 and Streptomyces bohaiensis strain 11A07.</title>
        <authorList>
            <person name="Loughran R.M."/>
            <person name="Pfannmuller K.M."/>
            <person name="Wasson B.J."/>
            <person name="Deadmond M.C."/>
            <person name="Paddock B.E."/>
            <person name="Koyack M.J."/>
            <person name="Gallegos D.A."/>
            <person name="Mitchell E.A."/>
            <person name="Ushijima B."/>
            <person name="Saw J.H."/>
            <person name="Mcphail K.L."/>
            <person name="Videau P."/>
        </authorList>
    </citation>
    <scope>NUCLEOTIDE SEQUENCE [LARGE SCALE GENOMIC DNA]</scope>
    <source>
        <strain evidence="2 3">NCL716</strain>
    </source>
</reference>
<dbReference type="InterPro" id="IPR029058">
    <property type="entry name" value="AB_hydrolase_fold"/>
</dbReference>
<evidence type="ECO:0000259" key="1">
    <source>
        <dbReference type="Pfam" id="PF06259"/>
    </source>
</evidence>
<accession>A0A7X6CY68</accession>
<dbReference type="AlphaFoldDB" id="A0A7X6CY68"/>
<dbReference type="Proteomes" id="UP000578686">
    <property type="component" value="Unassembled WGS sequence"/>
</dbReference>
<proteinExistence type="predicted"/>
<dbReference type="InterPro" id="IPR010427">
    <property type="entry name" value="DUF1023"/>
</dbReference>
<evidence type="ECO:0000313" key="2">
    <source>
        <dbReference type="EMBL" id="NJQ04761.1"/>
    </source>
</evidence>
<feature type="domain" description="DUF1023" evidence="1">
    <location>
        <begin position="320"/>
        <end position="485"/>
    </location>
</feature>
<gene>
    <name evidence="2" type="ORF">HCN56_03985</name>
</gene>
<dbReference type="Pfam" id="PF06259">
    <property type="entry name" value="Abhydrolase_8"/>
    <property type="match status" value="1"/>
</dbReference>
<dbReference type="EMBL" id="JAAVJD010000014">
    <property type="protein sequence ID" value="NJQ04761.1"/>
    <property type="molecule type" value="Genomic_DNA"/>
</dbReference>
<dbReference type="SUPFAM" id="SSF53474">
    <property type="entry name" value="alpha/beta-Hydrolases"/>
    <property type="match status" value="1"/>
</dbReference>
<dbReference type="RefSeq" id="WP_167968062.1">
    <property type="nucleotide sequence ID" value="NZ_BHZG01000167.1"/>
</dbReference>
<keyword evidence="3" id="KW-1185">Reference proteome</keyword>
<protein>
    <recommendedName>
        <fullName evidence="1">DUF1023 domain-containing protein</fullName>
    </recommendedName>
</protein>
<sequence length="556" mass="61423">MALIRTTEIPVFSGNLETLQEATRRLGQDADDIYSSGDSLHLTFQGIGNHYSAPEAADLLATTVPVRESGESVRQSVTRVALAVDDYARDAQTISARLDALRTRAAEIPSVPEDDPDFARHERESEEIRGDVAVLVADFARMEEETVRTINSALPYGQDHGMPGPWAPGYQPPWHFLSPPPPLPCFASPEMANSWWQGLSAQERERWIQSNPAGIGALDGIPVVDRDRANRIVFDRWWERERPDLVLREHLAQQPDRYVRVQRSERVYEDGYVDVETREWKRWNEERKLLMGPVDIHNRINRLGHYGHSSLPQPFLLHFDPSGRGQVAVANGNPDTADHTAVFVPGTGSDITEFTNNMDRTLSLWRTSDNLANPGEEVSTIMWIGYEAPETLPEARKGEYAERGGGQLNAFLDGIASSRTAGTGNTTVIGHSYGSTVVGEATQEDGRGRKISADNIIAVGSPGMTVSNADELGVGAENVWSMQAPVTSDPVTLGRVFHGKTDGFFDAWPNVPSDADFGANRMENDASDHSDYWNSRLNLRNQAFVVVGDPGMVTHE</sequence>
<evidence type="ECO:0000313" key="3">
    <source>
        <dbReference type="Proteomes" id="UP000578686"/>
    </source>
</evidence>
<dbReference type="Gene3D" id="3.40.50.1820">
    <property type="entry name" value="alpha/beta hydrolase"/>
    <property type="match status" value="1"/>
</dbReference>
<name>A0A7X6CY68_9ACTN</name>